<evidence type="ECO:0000313" key="3">
    <source>
        <dbReference type="Proteomes" id="UP000027153"/>
    </source>
</evidence>
<keyword evidence="1" id="KW-0472">Membrane</keyword>
<gene>
    <name evidence="2" type="ORF">ANME2D_01595</name>
</gene>
<dbReference type="AlphaFoldDB" id="A0A062UZ31"/>
<sequence length="98" mass="10759">MRHGEHDTDERRWLQDQNLPHVLKAILPDPLYRNSIAMILNSAFGAFFGLLFWIVAARTMSSKDIGLATAAISAAALIVGLSRLGLDAGLVKYLPELL</sequence>
<name>A0A062UZ31_9EURY</name>
<dbReference type="Proteomes" id="UP000027153">
    <property type="component" value="Unassembled WGS sequence"/>
</dbReference>
<feature type="transmembrane region" description="Helical" evidence="1">
    <location>
        <begin position="36"/>
        <end position="55"/>
    </location>
</feature>
<keyword evidence="3" id="KW-1185">Reference proteome</keyword>
<evidence type="ECO:0000256" key="1">
    <source>
        <dbReference type="SAM" id="Phobius"/>
    </source>
</evidence>
<proteinExistence type="predicted"/>
<protein>
    <submittedName>
        <fullName evidence="2">Polysaccharide biosynthesis protein</fullName>
    </submittedName>
</protein>
<reference evidence="2 3" key="1">
    <citation type="journal article" date="2013" name="Nature">
        <title>Anaerobic oxidation of methane coupled to nitrate reduction in a novel archaeal lineage.</title>
        <authorList>
            <person name="Haroon M.F."/>
            <person name="Hu S."/>
            <person name="Shi Y."/>
            <person name="Imelfort M."/>
            <person name="Keller J."/>
            <person name="Hugenholtz P."/>
            <person name="Yuan Z."/>
            <person name="Tyson G.W."/>
        </authorList>
    </citation>
    <scope>NUCLEOTIDE SEQUENCE [LARGE SCALE GENOMIC DNA]</scope>
    <source>
        <strain evidence="2 3">ANME-2d</strain>
    </source>
</reference>
<dbReference type="EMBL" id="JMIY01000003">
    <property type="protein sequence ID" value="KCZ72191.1"/>
    <property type="molecule type" value="Genomic_DNA"/>
</dbReference>
<organism evidence="2 3">
    <name type="scientific">Candidatus Methanoperedens nitratireducens</name>
    <dbReference type="NCBI Taxonomy" id="1392998"/>
    <lineage>
        <taxon>Archaea</taxon>
        <taxon>Methanobacteriati</taxon>
        <taxon>Methanobacteriota</taxon>
        <taxon>Stenosarchaea group</taxon>
        <taxon>Methanomicrobia</taxon>
        <taxon>Methanosarcinales</taxon>
        <taxon>ANME-2 cluster</taxon>
        <taxon>Candidatus Methanoperedentaceae</taxon>
        <taxon>Candidatus Methanoperedens</taxon>
    </lineage>
</organism>
<dbReference type="RefSeq" id="WP_048090254.1">
    <property type="nucleotide sequence ID" value="NZ_JMIY01000003.1"/>
</dbReference>
<keyword evidence="1" id="KW-0812">Transmembrane</keyword>
<accession>A0A062UZ31</accession>
<comment type="caution">
    <text evidence="2">The sequence shown here is derived from an EMBL/GenBank/DDBJ whole genome shotgun (WGS) entry which is preliminary data.</text>
</comment>
<feature type="transmembrane region" description="Helical" evidence="1">
    <location>
        <begin position="67"/>
        <end position="86"/>
    </location>
</feature>
<keyword evidence="1" id="KW-1133">Transmembrane helix</keyword>
<evidence type="ECO:0000313" key="2">
    <source>
        <dbReference type="EMBL" id="KCZ72191.1"/>
    </source>
</evidence>